<reference evidence="1 2" key="1">
    <citation type="journal article" date="2011" name="J. Bacteriol.">
        <title>Complete genome sequence and updated annotation of Desulfovibrio alaskensis G20.</title>
        <authorList>
            <person name="Hauser L.J."/>
            <person name="Land M.L."/>
            <person name="Brown S.D."/>
            <person name="Larimer F."/>
            <person name="Keller K.L."/>
            <person name="Rapp-Giles B.J."/>
            <person name="Price M.N."/>
            <person name="Lin M."/>
            <person name="Bruce D.C."/>
            <person name="Detter J.C."/>
            <person name="Tapia R."/>
            <person name="Han C.S."/>
            <person name="Goodwin L.A."/>
            <person name="Cheng J.F."/>
            <person name="Pitluck S."/>
            <person name="Copeland A."/>
            <person name="Lucas S."/>
            <person name="Nolan M."/>
            <person name="Lapidus A.L."/>
            <person name="Palumbo A.V."/>
            <person name="Wall J.D."/>
        </authorList>
    </citation>
    <scope>NUCLEOTIDE SEQUENCE [LARGE SCALE GENOMIC DNA]</scope>
    <source>
        <strain evidence="2">ATCC BAA 1058 / DSM 17464 / G20</strain>
    </source>
</reference>
<evidence type="ECO:0000313" key="2">
    <source>
        <dbReference type="Proteomes" id="UP000002710"/>
    </source>
</evidence>
<dbReference type="STRING" id="207559.Dde_3394"/>
<proteinExistence type="predicted"/>
<dbReference type="eggNOG" id="ENOG5033MIN">
    <property type="taxonomic scope" value="Bacteria"/>
</dbReference>
<protein>
    <submittedName>
        <fullName evidence="1">Uncharacterized protein</fullName>
    </submittedName>
</protein>
<dbReference type="RefSeq" id="WP_011369111.1">
    <property type="nucleotide sequence ID" value="NC_007519.1"/>
</dbReference>
<gene>
    <name evidence="1" type="ordered locus">Dde_3394</name>
</gene>
<sequence>MKYSPSTNAFYHPAVHGHAIPADAVAVSPEEHATLLAAQARGQIIRPDENGCPVAVTPAAPPAPTRAELYTAKQTEIRDGAESMLTALAAEYAPLERQTWNQQAAEAEALQADADAPAPLVRAIAATRGMPVGELAARILANRTAWVAVSGHVVGQRLAYQDALEATQGLDDAQAADTIQGINPVYILPEVNNT</sequence>
<evidence type="ECO:0000313" key="1">
    <source>
        <dbReference type="EMBL" id="ABB40188.1"/>
    </source>
</evidence>
<organism evidence="1 2">
    <name type="scientific">Oleidesulfovibrio alaskensis (strain ATCC BAA-1058 / DSM 17464 / G20)</name>
    <name type="common">Desulfovibrio alaskensis</name>
    <dbReference type="NCBI Taxonomy" id="207559"/>
    <lineage>
        <taxon>Bacteria</taxon>
        <taxon>Pseudomonadati</taxon>
        <taxon>Thermodesulfobacteriota</taxon>
        <taxon>Desulfovibrionia</taxon>
        <taxon>Desulfovibrionales</taxon>
        <taxon>Desulfovibrionaceae</taxon>
        <taxon>Oleidesulfovibrio</taxon>
    </lineage>
</organism>
<dbReference type="AlphaFoldDB" id="Q30VV8"/>
<dbReference type="EMBL" id="CP000112">
    <property type="protein sequence ID" value="ABB40188.1"/>
    <property type="molecule type" value="Genomic_DNA"/>
</dbReference>
<dbReference type="HOGENOM" id="CLU_1413127_0_0_7"/>
<accession>Q30VV8</accession>
<dbReference type="KEGG" id="dde:Dde_3394"/>
<keyword evidence="2" id="KW-1185">Reference proteome</keyword>
<dbReference type="Proteomes" id="UP000002710">
    <property type="component" value="Chromosome"/>
</dbReference>
<name>Q30VV8_OLEA2</name>